<evidence type="ECO:0008006" key="4">
    <source>
        <dbReference type="Google" id="ProtNLM"/>
    </source>
</evidence>
<keyword evidence="1" id="KW-0732">Signal</keyword>
<keyword evidence="3" id="KW-1185">Reference proteome</keyword>
<organism evidence="2 3">
    <name type="scientific">Spongiibacter thalassae</name>
    <dbReference type="NCBI Taxonomy" id="2721624"/>
    <lineage>
        <taxon>Bacteria</taxon>
        <taxon>Pseudomonadati</taxon>
        <taxon>Pseudomonadota</taxon>
        <taxon>Gammaproteobacteria</taxon>
        <taxon>Cellvibrionales</taxon>
        <taxon>Spongiibacteraceae</taxon>
        <taxon>Spongiibacter</taxon>
    </lineage>
</organism>
<sequence>MKNFALSMLFLSAHALATGGPEIVELTHSSANELGFTVATKLEGLSTQVQLKGPAKNIDSCPASRSGTFLLDAEGQELMVHITELPPSQEQPEALGYYINKSHTMGVFIDYICSQGSLAKSKRYTVPSISNWLITRPSN</sequence>
<reference evidence="2 3" key="1">
    <citation type="submission" date="2020-04" db="EMBL/GenBank/DDBJ databases">
        <authorList>
            <person name="Yoon J."/>
        </authorList>
    </citation>
    <scope>NUCLEOTIDE SEQUENCE [LARGE SCALE GENOMIC DNA]</scope>
    <source>
        <strain evidence="2 3">KMU-166</strain>
    </source>
</reference>
<feature type="chain" id="PRO_5046325221" description="VirK protein" evidence="1">
    <location>
        <begin position="18"/>
        <end position="139"/>
    </location>
</feature>
<name>A0ABX1GCB1_9GAMM</name>
<protein>
    <recommendedName>
        <fullName evidence="4">VirK protein</fullName>
    </recommendedName>
</protein>
<comment type="caution">
    <text evidence="2">The sequence shown here is derived from an EMBL/GenBank/DDBJ whole genome shotgun (WGS) entry which is preliminary data.</text>
</comment>
<dbReference type="RefSeq" id="WP_168448664.1">
    <property type="nucleotide sequence ID" value="NZ_JAAWWK010000001.1"/>
</dbReference>
<proteinExistence type="predicted"/>
<evidence type="ECO:0000313" key="3">
    <source>
        <dbReference type="Proteomes" id="UP000765845"/>
    </source>
</evidence>
<accession>A0ABX1GCB1</accession>
<feature type="signal peptide" evidence="1">
    <location>
        <begin position="1"/>
        <end position="17"/>
    </location>
</feature>
<dbReference type="Proteomes" id="UP000765845">
    <property type="component" value="Unassembled WGS sequence"/>
</dbReference>
<evidence type="ECO:0000256" key="1">
    <source>
        <dbReference type="SAM" id="SignalP"/>
    </source>
</evidence>
<gene>
    <name evidence="2" type="ORF">HCU74_01725</name>
</gene>
<evidence type="ECO:0000313" key="2">
    <source>
        <dbReference type="EMBL" id="NKI16128.1"/>
    </source>
</evidence>
<dbReference type="EMBL" id="JAAWWK010000001">
    <property type="protein sequence ID" value="NKI16128.1"/>
    <property type="molecule type" value="Genomic_DNA"/>
</dbReference>